<dbReference type="Pfam" id="PF04066">
    <property type="entry name" value="MrpF_PhaF"/>
    <property type="match status" value="1"/>
</dbReference>
<dbReference type="AlphaFoldDB" id="A0A2I1PAJ7"/>
<accession>A0A2I1PAJ7</accession>
<feature type="transmembrane region" description="Helical" evidence="8">
    <location>
        <begin position="61"/>
        <end position="80"/>
    </location>
</feature>
<keyword evidence="7 8" id="KW-0472">Membrane</keyword>
<name>A0A2I1PAJ7_9MICO</name>
<evidence type="ECO:0000256" key="4">
    <source>
        <dbReference type="ARBA" id="ARBA00022475"/>
    </source>
</evidence>
<keyword evidence="3" id="KW-0813">Transport</keyword>
<feature type="transmembrane region" description="Helical" evidence="8">
    <location>
        <begin position="6"/>
        <end position="23"/>
    </location>
</feature>
<evidence type="ECO:0000256" key="8">
    <source>
        <dbReference type="SAM" id="Phobius"/>
    </source>
</evidence>
<reference evidence="9 10" key="1">
    <citation type="submission" date="2017-12" db="EMBL/GenBank/DDBJ databases">
        <title>Phylogenetic diversity of female urinary microbiome.</title>
        <authorList>
            <person name="Thomas-White K."/>
            <person name="Wolfe A.J."/>
        </authorList>
    </citation>
    <scope>NUCLEOTIDE SEQUENCE [LARGE SCALE GENOMIC DNA]</scope>
    <source>
        <strain evidence="9 10">UMB1298</strain>
    </source>
</reference>
<evidence type="ECO:0000256" key="1">
    <source>
        <dbReference type="ARBA" id="ARBA00004651"/>
    </source>
</evidence>
<dbReference type="InterPro" id="IPR007208">
    <property type="entry name" value="MrpF/PhaF-like"/>
</dbReference>
<protein>
    <submittedName>
        <fullName evidence="9">Sodium:proton antiporter</fullName>
    </submittedName>
</protein>
<dbReference type="GO" id="GO:0005886">
    <property type="term" value="C:plasma membrane"/>
    <property type="evidence" value="ECO:0007669"/>
    <property type="project" value="UniProtKB-SubCell"/>
</dbReference>
<dbReference type="RefSeq" id="WP_070706145.1">
    <property type="nucleotide sequence ID" value="NZ_JBHLVH010000012.1"/>
</dbReference>
<evidence type="ECO:0000313" key="9">
    <source>
        <dbReference type="EMBL" id="PKZ41633.1"/>
    </source>
</evidence>
<dbReference type="GO" id="GO:0015385">
    <property type="term" value="F:sodium:proton antiporter activity"/>
    <property type="evidence" value="ECO:0007669"/>
    <property type="project" value="TreeGrafter"/>
</dbReference>
<keyword evidence="4" id="KW-1003">Cell membrane</keyword>
<evidence type="ECO:0000256" key="7">
    <source>
        <dbReference type="ARBA" id="ARBA00023136"/>
    </source>
</evidence>
<organism evidence="9 10">
    <name type="scientific">Kytococcus schroeteri</name>
    <dbReference type="NCBI Taxonomy" id="138300"/>
    <lineage>
        <taxon>Bacteria</taxon>
        <taxon>Bacillati</taxon>
        <taxon>Actinomycetota</taxon>
        <taxon>Actinomycetes</taxon>
        <taxon>Micrococcales</taxon>
        <taxon>Kytococcaceae</taxon>
        <taxon>Kytococcus</taxon>
    </lineage>
</organism>
<evidence type="ECO:0000313" key="10">
    <source>
        <dbReference type="Proteomes" id="UP000234206"/>
    </source>
</evidence>
<keyword evidence="6 8" id="KW-1133">Transmembrane helix</keyword>
<evidence type="ECO:0000256" key="5">
    <source>
        <dbReference type="ARBA" id="ARBA00022692"/>
    </source>
</evidence>
<comment type="subcellular location">
    <subcellularLocation>
        <location evidence="1">Cell membrane</location>
        <topology evidence="1">Multi-pass membrane protein</topology>
    </subcellularLocation>
</comment>
<evidence type="ECO:0000256" key="2">
    <source>
        <dbReference type="ARBA" id="ARBA00009212"/>
    </source>
</evidence>
<comment type="similarity">
    <text evidence="2">Belongs to the CPA3 antiporters (TC 2.A.63) subunit F family.</text>
</comment>
<evidence type="ECO:0000256" key="3">
    <source>
        <dbReference type="ARBA" id="ARBA00022448"/>
    </source>
</evidence>
<feature type="transmembrane region" description="Helical" evidence="8">
    <location>
        <begin position="35"/>
        <end position="55"/>
    </location>
</feature>
<keyword evidence="10" id="KW-1185">Reference proteome</keyword>
<dbReference type="EMBL" id="PKIZ01000011">
    <property type="protein sequence ID" value="PKZ41633.1"/>
    <property type="molecule type" value="Genomic_DNA"/>
</dbReference>
<gene>
    <name evidence="9" type="ORF">CYJ76_07075</name>
</gene>
<dbReference type="PANTHER" id="PTHR34702">
    <property type="entry name" value="NA(+)/H(+) ANTIPORTER SUBUNIT F1"/>
    <property type="match status" value="1"/>
</dbReference>
<keyword evidence="5 8" id="KW-0812">Transmembrane</keyword>
<dbReference type="OrthoDB" id="3733837at2"/>
<comment type="caution">
    <text evidence="9">The sequence shown here is derived from an EMBL/GenBank/DDBJ whole genome shotgun (WGS) entry which is preliminary data.</text>
</comment>
<evidence type="ECO:0000256" key="6">
    <source>
        <dbReference type="ARBA" id="ARBA00022989"/>
    </source>
</evidence>
<dbReference type="Proteomes" id="UP000234206">
    <property type="component" value="Unassembled WGS sequence"/>
</dbReference>
<dbReference type="PANTHER" id="PTHR34702:SF1">
    <property type="entry name" value="NA(+)_H(+) ANTIPORTER SUBUNIT F"/>
    <property type="match status" value="1"/>
</dbReference>
<sequence>MVETVLAWAVGLLLAASALLTVLRVVTGPTMMDRVIGLEVVTGVLICALGTEAAVNRHTTSLPVLISLSLIGFLGSVSVARFMRPADAPRTEEVPR</sequence>
<proteinExistence type="inferred from homology"/>